<dbReference type="Proteomes" id="UP000695000">
    <property type="component" value="Unplaced"/>
</dbReference>
<dbReference type="RefSeq" id="XP_017775286.1">
    <property type="nucleotide sequence ID" value="XM_017919797.1"/>
</dbReference>
<dbReference type="InterPro" id="IPR018615">
    <property type="entry name" value="Ribosomal_mL55"/>
</dbReference>
<evidence type="ECO:0000313" key="2">
    <source>
        <dbReference type="RefSeq" id="XP_017775286.1"/>
    </source>
</evidence>
<keyword evidence="1" id="KW-1185">Reference proteome</keyword>
<dbReference type="Pfam" id="PF09776">
    <property type="entry name" value="Mitoc_L55"/>
    <property type="match status" value="1"/>
</dbReference>
<name>A0ABM1ML36_NICVS</name>
<dbReference type="PANTHER" id="PTHR34095">
    <property type="entry name" value="39S RIBOSOMAL PROTEIN L55, MITOCHONDRIAL"/>
    <property type="match status" value="1"/>
</dbReference>
<dbReference type="Gene3D" id="6.20.130.20">
    <property type="entry name" value="Mitochondrial ribosomal protein L55"/>
    <property type="match status" value="1"/>
</dbReference>
<protein>
    <submittedName>
        <fullName evidence="2">39S ribosomal protein L55, mitochondrial</fullName>
    </submittedName>
</protein>
<evidence type="ECO:0000313" key="1">
    <source>
        <dbReference type="Proteomes" id="UP000695000"/>
    </source>
</evidence>
<dbReference type="GeneID" id="108561723"/>
<gene>
    <name evidence="2" type="primary">LOC108561723</name>
</gene>
<dbReference type="GO" id="GO:0005840">
    <property type="term" value="C:ribosome"/>
    <property type="evidence" value="ECO:0007669"/>
    <property type="project" value="UniProtKB-KW"/>
</dbReference>
<proteinExistence type="predicted"/>
<reference evidence="2" key="1">
    <citation type="submission" date="2025-08" db="UniProtKB">
        <authorList>
            <consortium name="RefSeq"/>
        </authorList>
    </citation>
    <scope>IDENTIFICATION</scope>
    <source>
        <tissue evidence="2">Whole Larva</tissue>
    </source>
</reference>
<sequence>MVVLKMFQQVRHLNAFSAAVTRPHRILYERTYQTVIVNSDGSSYNIRYHEPRQIIKMPINVWTLSEAERKARLEKRKPKQKVKIIDDIDDEYDSKKYLKYLKKK</sequence>
<dbReference type="PANTHER" id="PTHR34095:SF1">
    <property type="entry name" value="LARGE RIBOSOMAL SUBUNIT PROTEIN ML55"/>
    <property type="match status" value="1"/>
</dbReference>
<accession>A0ABM1ML36</accession>
<keyword evidence="2" id="KW-0687">Ribonucleoprotein</keyword>
<keyword evidence="2" id="KW-0689">Ribosomal protein</keyword>
<organism evidence="1 2">
    <name type="scientific">Nicrophorus vespilloides</name>
    <name type="common">Boreal carrion beetle</name>
    <dbReference type="NCBI Taxonomy" id="110193"/>
    <lineage>
        <taxon>Eukaryota</taxon>
        <taxon>Metazoa</taxon>
        <taxon>Ecdysozoa</taxon>
        <taxon>Arthropoda</taxon>
        <taxon>Hexapoda</taxon>
        <taxon>Insecta</taxon>
        <taxon>Pterygota</taxon>
        <taxon>Neoptera</taxon>
        <taxon>Endopterygota</taxon>
        <taxon>Coleoptera</taxon>
        <taxon>Polyphaga</taxon>
        <taxon>Staphyliniformia</taxon>
        <taxon>Silphidae</taxon>
        <taxon>Nicrophorinae</taxon>
        <taxon>Nicrophorus</taxon>
    </lineage>
</organism>
<dbReference type="InterPro" id="IPR044884">
    <property type="entry name" value="Ribosomal_mL55_sf"/>
</dbReference>